<sequence>MKKSIKRQLESAYAKRMNVLGKGKGQKNEEELRTREEAVHGRTLQQLNSSPPSSSPSFDEIWNDSGSRSTDCTIRADNLDPSTARGFTTMD</sequence>
<proteinExistence type="predicted"/>
<dbReference type="EMBL" id="JAXIOK010000021">
    <property type="protein sequence ID" value="KAK4745299.1"/>
    <property type="molecule type" value="Genomic_DNA"/>
</dbReference>
<accession>A0AAN7JIF0</accession>
<gene>
    <name evidence="2" type="ORF">SAY87_011611</name>
</gene>
<keyword evidence="3" id="KW-1185">Reference proteome</keyword>
<name>A0AAN7JIF0_9MYRT</name>
<dbReference type="AlphaFoldDB" id="A0AAN7JIF0"/>
<protein>
    <submittedName>
        <fullName evidence="2">Uncharacterized protein</fullName>
    </submittedName>
</protein>
<evidence type="ECO:0000313" key="2">
    <source>
        <dbReference type="EMBL" id="KAK4745299.1"/>
    </source>
</evidence>
<comment type="caution">
    <text evidence="2">The sequence shown here is derived from an EMBL/GenBank/DDBJ whole genome shotgun (WGS) entry which is preliminary data.</text>
</comment>
<reference evidence="2 3" key="1">
    <citation type="journal article" date="2023" name="Hortic Res">
        <title>Pangenome of water caltrop reveals structural variations and asymmetric subgenome divergence after allopolyploidization.</title>
        <authorList>
            <person name="Zhang X."/>
            <person name="Chen Y."/>
            <person name="Wang L."/>
            <person name="Yuan Y."/>
            <person name="Fang M."/>
            <person name="Shi L."/>
            <person name="Lu R."/>
            <person name="Comes H.P."/>
            <person name="Ma Y."/>
            <person name="Chen Y."/>
            <person name="Huang G."/>
            <person name="Zhou Y."/>
            <person name="Zheng Z."/>
            <person name="Qiu Y."/>
        </authorList>
    </citation>
    <scope>NUCLEOTIDE SEQUENCE [LARGE SCALE GENOMIC DNA]</scope>
    <source>
        <tissue evidence="2">Roots</tissue>
    </source>
</reference>
<evidence type="ECO:0000313" key="3">
    <source>
        <dbReference type="Proteomes" id="UP001345219"/>
    </source>
</evidence>
<feature type="region of interest" description="Disordered" evidence="1">
    <location>
        <begin position="16"/>
        <end position="91"/>
    </location>
</feature>
<organism evidence="2 3">
    <name type="scientific">Trapa incisa</name>
    <dbReference type="NCBI Taxonomy" id="236973"/>
    <lineage>
        <taxon>Eukaryota</taxon>
        <taxon>Viridiplantae</taxon>
        <taxon>Streptophyta</taxon>
        <taxon>Embryophyta</taxon>
        <taxon>Tracheophyta</taxon>
        <taxon>Spermatophyta</taxon>
        <taxon>Magnoliopsida</taxon>
        <taxon>eudicotyledons</taxon>
        <taxon>Gunneridae</taxon>
        <taxon>Pentapetalae</taxon>
        <taxon>rosids</taxon>
        <taxon>malvids</taxon>
        <taxon>Myrtales</taxon>
        <taxon>Lythraceae</taxon>
        <taxon>Trapa</taxon>
    </lineage>
</organism>
<evidence type="ECO:0000256" key="1">
    <source>
        <dbReference type="SAM" id="MobiDB-lite"/>
    </source>
</evidence>
<dbReference type="Proteomes" id="UP001345219">
    <property type="component" value="Chromosome 10"/>
</dbReference>
<feature type="compositionally biased region" description="Basic and acidic residues" evidence="1">
    <location>
        <begin position="26"/>
        <end position="40"/>
    </location>
</feature>